<dbReference type="GO" id="GO:0016491">
    <property type="term" value="F:oxidoreductase activity"/>
    <property type="evidence" value="ECO:0007669"/>
    <property type="project" value="UniProtKB-KW"/>
</dbReference>
<accession>A0A1H8YPL3</accession>
<evidence type="ECO:0000256" key="3">
    <source>
        <dbReference type="SAM" id="MobiDB-lite"/>
    </source>
</evidence>
<dbReference type="SUPFAM" id="SSF51735">
    <property type="entry name" value="NAD(P)-binding Rossmann-fold domains"/>
    <property type="match status" value="1"/>
</dbReference>
<sequence length="141" mass="14328">MRFLGKKAVVTDGTHGMGLAVVRALLDGGAEVLLTGRDGQNLANARAELSGKAHVVGSDAAGVAEVAKLGETGRQTLGEVDLVFVNVGFASLQPLPDVTARAAPGAKRRARERGQPRVPRHPVDGRHRAAGPSGAGVQGAG</sequence>
<organism evidence="4 5">
    <name type="scientific">Amycolatopsis saalfeldensis</name>
    <dbReference type="NCBI Taxonomy" id="394193"/>
    <lineage>
        <taxon>Bacteria</taxon>
        <taxon>Bacillati</taxon>
        <taxon>Actinomycetota</taxon>
        <taxon>Actinomycetes</taxon>
        <taxon>Pseudonocardiales</taxon>
        <taxon>Pseudonocardiaceae</taxon>
        <taxon>Amycolatopsis</taxon>
    </lineage>
</organism>
<dbReference type="Proteomes" id="UP000198582">
    <property type="component" value="Unassembled WGS sequence"/>
</dbReference>
<comment type="similarity">
    <text evidence="1">Belongs to the short-chain dehydrogenases/reductases (SDR) family.</text>
</comment>
<evidence type="ECO:0000256" key="2">
    <source>
        <dbReference type="ARBA" id="ARBA00023002"/>
    </source>
</evidence>
<keyword evidence="5" id="KW-1185">Reference proteome</keyword>
<dbReference type="Gene3D" id="3.40.50.720">
    <property type="entry name" value="NAD(P)-binding Rossmann-like Domain"/>
    <property type="match status" value="1"/>
</dbReference>
<evidence type="ECO:0000313" key="5">
    <source>
        <dbReference type="Proteomes" id="UP000198582"/>
    </source>
</evidence>
<dbReference type="EMBL" id="FOEF01000037">
    <property type="protein sequence ID" value="SEP54110.1"/>
    <property type="molecule type" value="Genomic_DNA"/>
</dbReference>
<dbReference type="PANTHER" id="PTHR43669">
    <property type="entry name" value="5-KETO-D-GLUCONATE 5-REDUCTASE"/>
    <property type="match status" value="1"/>
</dbReference>
<proteinExistence type="inferred from homology"/>
<dbReference type="AlphaFoldDB" id="A0A1H8YPL3"/>
<dbReference type="RefSeq" id="WP_245787800.1">
    <property type="nucleotide sequence ID" value="NZ_FOEF01000037.1"/>
</dbReference>
<evidence type="ECO:0000313" key="4">
    <source>
        <dbReference type="EMBL" id="SEP54110.1"/>
    </source>
</evidence>
<dbReference type="PANTHER" id="PTHR43669:SF3">
    <property type="entry name" value="ALCOHOL DEHYDROGENASE, PUTATIVE (AFU_ORTHOLOGUE AFUA_3G03445)-RELATED"/>
    <property type="match status" value="1"/>
</dbReference>
<protein>
    <submittedName>
        <fullName evidence="4">Short chain dehydrogenase</fullName>
    </submittedName>
</protein>
<dbReference type="InterPro" id="IPR002347">
    <property type="entry name" value="SDR_fam"/>
</dbReference>
<evidence type="ECO:0000256" key="1">
    <source>
        <dbReference type="ARBA" id="ARBA00006484"/>
    </source>
</evidence>
<reference evidence="5" key="1">
    <citation type="submission" date="2016-10" db="EMBL/GenBank/DDBJ databases">
        <authorList>
            <person name="Varghese N."/>
            <person name="Submissions S."/>
        </authorList>
    </citation>
    <scope>NUCLEOTIDE SEQUENCE [LARGE SCALE GENOMIC DNA]</scope>
    <source>
        <strain evidence="5">DSM 44993</strain>
    </source>
</reference>
<feature type="region of interest" description="Disordered" evidence="3">
    <location>
        <begin position="100"/>
        <end position="141"/>
    </location>
</feature>
<keyword evidence="2" id="KW-0560">Oxidoreductase</keyword>
<dbReference type="InterPro" id="IPR036291">
    <property type="entry name" value="NAD(P)-bd_dom_sf"/>
</dbReference>
<dbReference type="CDD" id="cd05233">
    <property type="entry name" value="SDR_c"/>
    <property type="match status" value="1"/>
</dbReference>
<gene>
    <name evidence="4" type="ORF">SAMN04489732_13711</name>
</gene>
<dbReference type="Pfam" id="PF00106">
    <property type="entry name" value="adh_short"/>
    <property type="match status" value="1"/>
</dbReference>
<name>A0A1H8YPL3_9PSEU</name>
<dbReference type="STRING" id="394193.SAMN04489732_13711"/>